<reference evidence="2" key="1">
    <citation type="journal article" date="2023" name="Nat. Plants">
        <title>Single-cell RNA sequencing provides a high-resolution roadmap for understanding the multicellular compartmentation of specialized metabolism.</title>
        <authorList>
            <person name="Sun S."/>
            <person name="Shen X."/>
            <person name="Li Y."/>
            <person name="Li Y."/>
            <person name="Wang S."/>
            <person name="Li R."/>
            <person name="Zhang H."/>
            <person name="Shen G."/>
            <person name="Guo B."/>
            <person name="Wei J."/>
            <person name="Xu J."/>
            <person name="St-Pierre B."/>
            <person name="Chen S."/>
            <person name="Sun C."/>
        </authorList>
    </citation>
    <scope>NUCLEOTIDE SEQUENCE [LARGE SCALE GENOMIC DNA]</scope>
</reference>
<proteinExistence type="predicted"/>
<evidence type="ECO:0000313" key="1">
    <source>
        <dbReference type="EMBL" id="KAI5674018.1"/>
    </source>
</evidence>
<sequence length="122" mass="14074">MLNYKEHPSKSSHSRPDENSLSMFFCTFVANISPAHKYLLSYHFLYKLQEHENKAMETPQVMVSPMVLKIVLPSIKNLKLQASWTFATTSTSAGYSSSIKGMYLWHLENKPLVGFWSWTLEL</sequence>
<dbReference type="EMBL" id="CM044703">
    <property type="protein sequence ID" value="KAI5674018.1"/>
    <property type="molecule type" value="Genomic_DNA"/>
</dbReference>
<protein>
    <submittedName>
        <fullName evidence="1">Uncharacterized protein</fullName>
    </submittedName>
</protein>
<organism evidence="1 2">
    <name type="scientific">Catharanthus roseus</name>
    <name type="common">Madagascar periwinkle</name>
    <name type="synonym">Vinca rosea</name>
    <dbReference type="NCBI Taxonomy" id="4058"/>
    <lineage>
        <taxon>Eukaryota</taxon>
        <taxon>Viridiplantae</taxon>
        <taxon>Streptophyta</taxon>
        <taxon>Embryophyta</taxon>
        <taxon>Tracheophyta</taxon>
        <taxon>Spermatophyta</taxon>
        <taxon>Magnoliopsida</taxon>
        <taxon>eudicotyledons</taxon>
        <taxon>Gunneridae</taxon>
        <taxon>Pentapetalae</taxon>
        <taxon>asterids</taxon>
        <taxon>lamiids</taxon>
        <taxon>Gentianales</taxon>
        <taxon>Apocynaceae</taxon>
        <taxon>Rauvolfioideae</taxon>
        <taxon>Vinceae</taxon>
        <taxon>Catharanthinae</taxon>
        <taxon>Catharanthus</taxon>
    </lineage>
</organism>
<name>A0ACC0BN14_CATRO</name>
<evidence type="ECO:0000313" key="2">
    <source>
        <dbReference type="Proteomes" id="UP001060085"/>
    </source>
</evidence>
<accession>A0ACC0BN14</accession>
<keyword evidence="2" id="KW-1185">Reference proteome</keyword>
<dbReference type="Proteomes" id="UP001060085">
    <property type="component" value="Linkage Group LG03"/>
</dbReference>
<gene>
    <name evidence="1" type="ORF">M9H77_14382</name>
</gene>
<comment type="caution">
    <text evidence="1">The sequence shown here is derived from an EMBL/GenBank/DDBJ whole genome shotgun (WGS) entry which is preliminary data.</text>
</comment>